<dbReference type="KEGG" id="pxi:J5O05_07290"/>
<proteinExistence type="predicted"/>
<dbReference type="EMBL" id="CP072133">
    <property type="protein sequence ID" value="QTH72596.1"/>
    <property type="molecule type" value="Genomic_DNA"/>
</dbReference>
<dbReference type="SUPFAM" id="SSF54523">
    <property type="entry name" value="Pili subunits"/>
    <property type="match status" value="1"/>
</dbReference>
<dbReference type="InterPro" id="IPR045584">
    <property type="entry name" value="Pilin-like"/>
</dbReference>
<dbReference type="Pfam" id="PF07963">
    <property type="entry name" value="N_methyl"/>
    <property type="match status" value="1"/>
</dbReference>
<dbReference type="InterPro" id="IPR012902">
    <property type="entry name" value="N_methyl_site"/>
</dbReference>
<dbReference type="AlphaFoldDB" id="A0A975HLY8"/>
<sequence>MLSRIRGFTLFELLIVIAITSLMASLVGPMAFSSLERVQAKDEMLRLKQLVSNTSKRAFVRQMAHDIYLDGNHYSVKMNQVVLAEGTFDYITAHQLHIHLNAVGLSEHPSYQVLYKDKHYAIELRKLDSDTVSD</sequence>
<accession>A0A975HLY8</accession>
<keyword evidence="2" id="KW-1185">Reference proteome</keyword>
<organism evidence="1 2">
    <name type="scientific">Pseudoalteromonas xiamenensis</name>
    <dbReference type="NCBI Taxonomy" id="882626"/>
    <lineage>
        <taxon>Bacteria</taxon>
        <taxon>Pseudomonadati</taxon>
        <taxon>Pseudomonadota</taxon>
        <taxon>Gammaproteobacteria</taxon>
        <taxon>Alteromonadales</taxon>
        <taxon>Pseudoalteromonadaceae</taxon>
        <taxon>Pseudoalteromonas</taxon>
    </lineage>
</organism>
<reference evidence="1" key="1">
    <citation type="submission" date="2021-03" db="EMBL/GenBank/DDBJ databases">
        <title>Complete Genome of Pseudoalteromonas xiamenensis STKMTI.2, a new potential marine bacterium producing anti-Vibrio compounds.</title>
        <authorList>
            <person name="Handayani D.P."/>
            <person name="Isnansetyo A."/>
            <person name="Istiqomah I."/>
            <person name="Jumina J."/>
        </authorList>
    </citation>
    <scope>NUCLEOTIDE SEQUENCE</scope>
    <source>
        <strain evidence="1">STKMTI.2</strain>
    </source>
</reference>
<protein>
    <submittedName>
        <fullName evidence="1">Prepilin-type N-terminal cleavage/methylation domain-containing protein</fullName>
    </submittedName>
</protein>
<gene>
    <name evidence="1" type="ORF">J5O05_07290</name>
</gene>
<dbReference type="NCBIfam" id="TIGR02532">
    <property type="entry name" value="IV_pilin_GFxxxE"/>
    <property type="match status" value="1"/>
</dbReference>
<evidence type="ECO:0000313" key="1">
    <source>
        <dbReference type="EMBL" id="QTH72596.1"/>
    </source>
</evidence>
<name>A0A975HLY8_9GAMM</name>
<dbReference type="Proteomes" id="UP000664904">
    <property type="component" value="Chromosome"/>
</dbReference>
<evidence type="ECO:0000313" key="2">
    <source>
        <dbReference type="Proteomes" id="UP000664904"/>
    </source>
</evidence>